<feature type="chain" id="PRO_5027680075" evidence="4">
    <location>
        <begin position="21"/>
        <end position="251"/>
    </location>
</feature>
<dbReference type="GO" id="GO:0005615">
    <property type="term" value="C:extracellular space"/>
    <property type="evidence" value="ECO:0007669"/>
    <property type="project" value="TreeGrafter"/>
</dbReference>
<dbReference type="RefSeq" id="XP_014472068.1">
    <property type="nucleotide sequence ID" value="XM_014616582.1"/>
</dbReference>
<dbReference type="Gene3D" id="3.15.10.30">
    <property type="entry name" value="Haemolymph juvenile hormone binding protein"/>
    <property type="match status" value="1"/>
</dbReference>
<keyword evidence="5" id="KW-1185">Reference proteome</keyword>
<dbReference type="KEGG" id="dqu:106743068"/>
<keyword evidence="2" id="KW-0090">Biological rhythms</keyword>
<sequence length="251" mass="27989">MKSAVLLCACSLLISVGAVGRYRGLEFLDPCPRRDPKLEACLARSANVLTEHFRQGLPQLGYPEVEPIILDELHISLGGGPDGYRAQFKEITAKGVSALRVTGLRTRLSDDEVQLQLALSIPKIRAAARYRSSGTLILVQASGAGDYWGEYDGVKAKVFIRAKPFMAQGYRYLRLQQLKMDFSVQNIKMGVENVRDSNPILLAALNLFINSNSQELLKEMKPDLRRKLVQVMSAFVEKLFAQVPYDAWITD</sequence>
<accession>A0A6P3X192</accession>
<comment type="similarity">
    <text evidence="3">Belongs to the TO family.</text>
</comment>
<dbReference type="GO" id="GO:0007623">
    <property type="term" value="P:circadian rhythm"/>
    <property type="evidence" value="ECO:0007669"/>
    <property type="project" value="UniProtKB-ARBA"/>
</dbReference>
<dbReference type="OrthoDB" id="8189372at2759"/>
<dbReference type="GeneID" id="106743068"/>
<organism evidence="5 6">
    <name type="scientific">Dinoponera quadriceps</name>
    <name type="common">South American ant</name>
    <dbReference type="NCBI Taxonomy" id="609295"/>
    <lineage>
        <taxon>Eukaryota</taxon>
        <taxon>Metazoa</taxon>
        <taxon>Ecdysozoa</taxon>
        <taxon>Arthropoda</taxon>
        <taxon>Hexapoda</taxon>
        <taxon>Insecta</taxon>
        <taxon>Pterygota</taxon>
        <taxon>Neoptera</taxon>
        <taxon>Endopterygota</taxon>
        <taxon>Hymenoptera</taxon>
        <taxon>Apocrita</taxon>
        <taxon>Aculeata</taxon>
        <taxon>Formicoidea</taxon>
        <taxon>Formicidae</taxon>
        <taxon>Ponerinae</taxon>
        <taxon>Ponerini</taxon>
        <taxon>Dinoponera</taxon>
    </lineage>
</organism>
<name>A0A6P3X192_DINQU</name>
<evidence type="ECO:0000256" key="2">
    <source>
        <dbReference type="ARBA" id="ARBA00023108"/>
    </source>
</evidence>
<dbReference type="SMART" id="SM00700">
    <property type="entry name" value="JHBP"/>
    <property type="match status" value="1"/>
</dbReference>
<dbReference type="CTD" id="40612"/>
<dbReference type="PANTHER" id="PTHR11008:SF31">
    <property type="entry name" value="PROTEIN TAKEOUT-LIKE PROTEIN"/>
    <property type="match status" value="1"/>
</dbReference>
<evidence type="ECO:0000256" key="1">
    <source>
        <dbReference type="ARBA" id="ARBA00022729"/>
    </source>
</evidence>
<dbReference type="Proteomes" id="UP000515204">
    <property type="component" value="Unplaced"/>
</dbReference>
<dbReference type="AlphaFoldDB" id="A0A6P3X192"/>
<evidence type="ECO:0000256" key="3">
    <source>
        <dbReference type="ARBA" id="ARBA00060902"/>
    </source>
</evidence>
<proteinExistence type="inferred from homology"/>
<evidence type="ECO:0000256" key="4">
    <source>
        <dbReference type="SAM" id="SignalP"/>
    </source>
</evidence>
<dbReference type="InterPro" id="IPR010562">
    <property type="entry name" value="Haemolymph_juvenile_hormone-bd"/>
</dbReference>
<dbReference type="InterPro" id="IPR038606">
    <property type="entry name" value="To_sf"/>
</dbReference>
<evidence type="ECO:0000313" key="6">
    <source>
        <dbReference type="RefSeq" id="XP_014472068.1"/>
    </source>
</evidence>
<gene>
    <name evidence="6" type="primary">LOC106743068</name>
</gene>
<feature type="signal peptide" evidence="4">
    <location>
        <begin position="1"/>
        <end position="20"/>
    </location>
</feature>
<dbReference type="PANTHER" id="PTHR11008">
    <property type="entry name" value="PROTEIN TAKEOUT-LIKE PROTEIN"/>
    <property type="match status" value="1"/>
</dbReference>
<evidence type="ECO:0000313" key="5">
    <source>
        <dbReference type="Proteomes" id="UP000515204"/>
    </source>
</evidence>
<reference evidence="6" key="1">
    <citation type="submission" date="2025-08" db="UniProtKB">
        <authorList>
            <consortium name="RefSeq"/>
        </authorList>
    </citation>
    <scope>IDENTIFICATION</scope>
</reference>
<dbReference type="Pfam" id="PF06585">
    <property type="entry name" value="JHBP"/>
    <property type="match status" value="1"/>
</dbReference>
<dbReference type="FunFam" id="3.15.10.30:FF:000001">
    <property type="entry name" value="Takeout-like protein 1"/>
    <property type="match status" value="1"/>
</dbReference>
<keyword evidence="1 4" id="KW-0732">Signal</keyword>
<protein>
    <submittedName>
        <fullName evidence="6">Protein takeout-like</fullName>
    </submittedName>
</protein>